<dbReference type="AlphaFoldDB" id="A0A1Y1QH14"/>
<dbReference type="EMBL" id="MTEJ01000281">
    <property type="protein sequence ID" value="OQX05592.1"/>
    <property type="molecule type" value="Genomic_DNA"/>
</dbReference>
<feature type="transmembrane region" description="Helical" evidence="1">
    <location>
        <begin position="166"/>
        <end position="188"/>
    </location>
</feature>
<name>A0A1Y1QH14_9GAMM</name>
<feature type="transmembrane region" description="Helical" evidence="1">
    <location>
        <begin position="7"/>
        <end position="31"/>
    </location>
</feature>
<reference evidence="2 3" key="1">
    <citation type="submission" date="2017-01" db="EMBL/GenBank/DDBJ databases">
        <title>Novel large sulfur bacteria in the metagenomes of groundwater-fed chemosynthetic microbial mats in the Lake Huron basin.</title>
        <authorList>
            <person name="Sharrar A.M."/>
            <person name="Flood B.E."/>
            <person name="Bailey J.V."/>
            <person name="Jones D.S."/>
            <person name="Biddanda B."/>
            <person name="Ruberg S.A."/>
            <person name="Marcus D.N."/>
            <person name="Dick G.J."/>
        </authorList>
    </citation>
    <scope>NUCLEOTIDE SEQUENCE [LARGE SCALE GENOMIC DNA]</scope>
    <source>
        <strain evidence="2">A8</strain>
    </source>
</reference>
<comment type="caution">
    <text evidence="2">The sequence shown here is derived from an EMBL/GenBank/DDBJ whole genome shotgun (WGS) entry which is preliminary data.</text>
</comment>
<keyword evidence="1" id="KW-0812">Transmembrane</keyword>
<keyword evidence="1" id="KW-0472">Membrane</keyword>
<evidence type="ECO:0000313" key="3">
    <source>
        <dbReference type="Proteomes" id="UP000192491"/>
    </source>
</evidence>
<feature type="transmembrane region" description="Helical" evidence="1">
    <location>
        <begin position="88"/>
        <end position="109"/>
    </location>
</feature>
<protein>
    <recommendedName>
        <fullName evidence="4">MotA/TolQ/ExbB proton channel domain-containing protein</fullName>
    </recommendedName>
</protein>
<dbReference type="Proteomes" id="UP000192491">
    <property type="component" value="Unassembled WGS sequence"/>
</dbReference>
<sequence>MGVTLRYLALSFTLSAFIFLAIFHIIGISTIKDSATKNEETWHSFVDCSKKLSSFECIDKIESNAKGDNYGQLSISIGLLRSQLGVGFIFDLIYTLLFLCLFVQTYLLFYSIGSKKINIKYFTLADWTINSAPLLGVLGTIASFVVVISNSDSQDMQQLFKNNFSIAAITTILGGFIYIINLFFLFLINQHFSED</sequence>
<accession>A0A1Y1QH14</accession>
<keyword evidence="1" id="KW-1133">Transmembrane helix</keyword>
<gene>
    <name evidence="2" type="ORF">BWK73_33250</name>
</gene>
<organism evidence="2 3">
    <name type="scientific">Thiothrix lacustris</name>
    <dbReference type="NCBI Taxonomy" id="525917"/>
    <lineage>
        <taxon>Bacteria</taxon>
        <taxon>Pseudomonadati</taxon>
        <taxon>Pseudomonadota</taxon>
        <taxon>Gammaproteobacteria</taxon>
        <taxon>Thiotrichales</taxon>
        <taxon>Thiotrichaceae</taxon>
        <taxon>Thiothrix</taxon>
    </lineage>
</organism>
<evidence type="ECO:0000256" key="1">
    <source>
        <dbReference type="SAM" id="Phobius"/>
    </source>
</evidence>
<feature type="transmembrane region" description="Helical" evidence="1">
    <location>
        <begin position="121"/>
        <end position="146"/>
    </location>
</feature>
<evidence type="ECO:0008006" key="4">
    <source>
        <dbReference type="Google" id="ProtNLM"/>
    </source>
</evidence>
<proteinExistence type="predicted"/>
<evidence type="ECO:0000313" key="2">
    <source>
        <dbReference type="EMBL" id="OQX05592.1"/>
    </source>
</evidence>